<evidence type="ECO:0000259" key="1">
    <source>
        <dbReference type="Pfam" id="PF20167"/>
    </source>
</evidence>
<reference evidence="3" key="1">
    <citation type="submission" date="2016-06" db="EMBL/GenBank/DDBJ databases">
        <title>Parallel loss of symbiosis genes in relatives of nitrogen-fixing non-legume Parasponia.</title>
        <authorList>
            <person name="Van Velzen R."/>
            <person name="Holmer R."/>
            <person name="Bu F."/>
            <person name="Rutten L."/>
            <person name="Van Zeijl A."/>
            <person name="Liu W."/>
            <person name="Santuari L."/>
            <person name="Cao Q."/>
            <person name="Sharma T."/>
            <person name="Shen D."/>
            <person name="Roswanjaya Y."/>
            <person name="Wardhani T."/>
            <person name="Kalhor M.S."/>
            <person name="Jansen J."/>
            <person name="Van den Hoogen J."/>
            <person name="Gungor B."/>
            <person name="Hartog M."/>
            <person name="Hontelez J."/>
            <person name="Verver J."/>
            <person name="Yang W.-C."/>
            <person name="Schijlen E."/>
            <person name="Repin R."/>
            <person name="Schilthuizen M."/>
            <person name="Schranz E."/>
            <person name="Heidstra R."/>
            <person name="Miyata K."/>
            <person name="Fedorova E."/>
            <person name="Kohlen W."/>
            <person name="Bisseling T."/>
            <person name="Smit S."/>
            <person name="Geurts R."/>
        </authorList>
    </citation>
    <scope>NUCLEOTIDE SEQUENCE [LARGE SCALE GENOMIC DNA]</scope>
    <source>
        <strain evidence="3">cv. RG33-2</strain>
    </source>
</reference>
<keyword evidence="3" id="KW-1185">Reference proteome</keyword>
<name>A0A2P5DEU8_TREOI</name>
<dbReference type="OrthoDB" id="1436991at2759"/>
<dbReference type="Proteomes" id="UP000237000">
    <property type="component" value="Unassembled WGS sequence"/>
</dbReference>
<dbReference type="Pfam" id="PF20167">
    <property type="entry name" value="Transposase_32"/>
    <property type="match status" value="1"/>
</dbReference>
<feature type="domain" description="Putative plant transposon protein" evidence="1">
    <location>
        <begin position="10"/>
        <end position="73"/>
    </location>
</feature>
<proteinExistence type="predicted"/>
<dbReference type="InterPro" id="IPR046796">
    <property type="entry name" value="Transposase_32_dom"/>
</dbReference>
<feature type="non-terminal residue" evidence="2">
    <location>
        <position position="76"/>
    </location>
</feature>
<evidence type="ECO:0000313" key="3">
    <source>
        <dbReference type="Proteomes" id="UP000237000"/>
    </source>
</evidence>
<dbReference type="EMBL" id="JXTC01000275">
    <property type="protein sequence ID" value="PON71780.1"/>
    <property type="molecule type" value="Genomic_DNA"/>
</dbReference>
<gene>
    <name evidence="2" type="ORF">TorRG33x02_253720</name>
</gene>
<dbReference type="InParanoid" id="A0A2P5DEU8"/>
<accession>A0A2P5DEU8</accession>
<sequence length="76" mass="8861">MLQDGVTLNDMPARYLTRDAKIWNHFFHNDLMPGKHYSNVTKTHMILLFCIITGRSIDIGKIIHSSIMTTLRNQKF</sequence>
<organism evidence="2 3">
    <name type="scientific">Trema orientale</name>
    <name type="common">Charcoal tree</name>
    <name type="synonym">Celtis orientalis</name>
    <dbReference type="NCBI Taxonomy" id="63057"/>
    <lineage>
        <taxon>Eukaryota</taxon>
        <taxon>Viridiplantae</taxon>
        <taxon>Streptophyta</taxon>
        <taxon>Embryophyta</taxon>
        <taxon>Tracheophyta</taxon>
        <taxon>Spermatophyta</taxon>
        <taxon>Magnoliopsida</taxon>
        <taxon>eudicotyledons</taxon>
        <taxon>Gunneridae</taxon>
        <taxon>Pentapetalae</taxon>
        <taxon>rosids</taxon>
        <taxon>fabids</taxon>
        <taxon>Rosales</taxon>
        <taxon>Cannabaceae</taxon>
        <taxon>Trema</taxon>
    </lineage>
</organism>
<dbReference type="AlphaFoldDB" id="A0A2P5DEU8"/>
<evidence type="ECO:0000313" key="2">
    <source>
        <dbReference type="EMBL" id="PON71780.1"/>
    </source>
</evidence>
<comment type="caution">
    <text evidence="2">The sequence shown here is derived from an EMBL/GenBank/DDBJ whole genome shotgun (WGS) entry which is preliminary data.</text>
</comment>
<protein>
    <recommendedName>
        <fullName evidence="1">Putative plant transposon protein domain-containing protein</fullName>
    </recommendedName>
</protein>